<feature type="transmembrane region" description="Helical" evidence="15">
    <location>
        <begin position="434"/>
        <end position="455"/>
    </location>
</feature>
<keyword evidence="8" id="KW-0732">Signal</keyword>
<evidence type="ECO:0000256" key="7">
    <source>
        <dbReference type="ARBA" id="ARBA00022692"/>
    </source>
</evidence>
<dbReference type="EMBL" id="JAWRVI010000056">
    <property type="protein sequence ID" value="KAK4083413.1"/>
    <property type="molecule type" value="Genomic_DNA"/>
</dbReference>
<comment type="subcellular location">
    <subcellularLocation>
        <location evidence="2">Membrane</location>
        <topology evidence="2">Lipid-anchor</topology>
        <topology evidence="2">GPI-anchor</topology>
    </subcellularLocation>
    <subcellularLocation>
        <location evidence="1">Membrane</location>
        <topology evidence="1">Multi-pass membrane protein</topology>
    </subcellularLocation>
    <subcellularLocation>
        <location evidence="3">Secreted</location>
    </subcellularLocation>
</comment>
<keyword evidence="5" id="KW-0964">Secreted</keyword>
<evidence type="ECO:0000256" key="14">
    <source>
        <dbReference type="SAM" id="MobiDB-lite"/>
    </source>
</evidence>
<feature type="transmembrane region" description="Helical" evidence="15">
    <location>
        <begin position="556"/>
        <end position="579"/>
    </location>
</feature>
<dbReference type="Pfam" id="PF05730">
    <property type="entry name" value="CFEM"/>
    <property type="match status" value="1"/>
</dbReference>
<evidence type="ECO:0000256" key="3">
    <source>
        <dbReference type="ARBA" id="ARBA00004613"/>
    </source>
</evidence>
<evidence type="ECO:0000256" key="15">
    <source>
        <dbReference type="SAM" id="Phobius"/>
    </source>
</evidence>
<comment type="similarity">
    <text evidence="13">Belongs to the SAT4 family.</text>
</comment>
<keyword evidence="9 15" id="KW-1133">Transmembrane helix</keyword>
<evidence type="ECO:0000313" key="18">
    <source>
        <dbReference type="EMBL" id="KAK4083413.1"/>
    </source>
</evidence>
<dbReference type="InterPro" id="IPR049326">
    <property type="entry name" value="Rhodopsin_dom_fungi"/>
</dbReference>
<evidence type="ECO:0000256" key="1">
    <source>
        <dbReference type="ARBA" id="ARBA00004141"/>
    </source>
</evidence>
<feature type="domain" description="CFEM" evidence="16">
    <location>
        <begin position="252"/>
        <end position="310"/>
    </location>
</feature>
<feature type="region of interest" description="Disordered" evidence="14">
    <location>
        <begin position="103"/>
        <end position="127"/>
    </location>
</feature>
<feature type="transmembrane region" description="Helical" evidence="15">
    <location>
        <begin position="481"/>
        <end position="504"/>
    </location>
</feature>
<keyword evidence="6" id="KW-0336">GPI-anchor</keyword>
<sequence length="646" mass="70329">MYAAHSALGNGGGRSMPPLPVAISACQKCQRGLLDAMAQAPAEAMGLFSVLGGPFRANCRVQRPKSSPSAASEVTGRTGTEDANALVLALGDLGSGTAVALSNRSEARSTKHQFTTHGKMPTPQRPSLCRTGVVGPGFAASRAVGRQHQGLVPAAICHARPLKPRWLKPPSTCDPTDEAGPRYLTSASAAADFNITLPIISDKPESEHPGRVLCAQHAPGCGRGRGDIAFHTGRVPAFGQRLDTVSAKGTTLRECLANATVQSNCSLDDPTCICVDKYAAIEEAGSPCILESCSLVEALFTKNLTETTCNRPRRDKAPRYDAMNISMGVITALLVVIRLIFKRFFSQRNTLGADDWAILATLVIGIPCTIINKVGLTAHGMGKDVWTLSPDTLTDFVLYFYVMEILYLAEMSLIKLSLSLFYLYIFPGTRTRRLLIGTSIFNVIFGFTFVTTAIFQCSPVHHYWTQYVDATSRGRCININLFAWINAALAIAVDVWMIAIPLSQIKKLELHWKKKIGVAIMFLIGTFVTIVSVLRLQSLIYFANSKNPTWDQWIVGWWSTIEVNVGMICTCLPTVRLILVRVYPRVFSTNASRNKSIAGFAERYGRNSKVFGHNQIELSSVETNIAETGGKKAGMFSEATERNAVR</sequence>
<gene>
    <name evidence="18" type="ORF">Purlil1_10650</name>
</gene>
<evidence type="ECO:0008006" key="20">
    <source>
        <dbReference type="Google" id="ProtNLM"/>
    </source>
</evidence>
<evidence type="ECO:0000259" key="16">
    <source>
        <dbReference type="Pfam" id="PF05730"/>
    </source>
</evidence>
<dbReference type="Pfam" id="PF20684">
    <property type="entry name" value="Fung_rhodopsin"/>
    <property type="match status" value="1"/>
</dbReference>
<feature type="transmembrane region" description="Helical" evidence="15">
    <location>
        <begin position="353"/>
        <end position="376"/>
    </location>
</feature>
<evidence type="ECO:0000256" key="5">
    <source>
        <dbReference type="ARBA" id="ARBA00022525"/>
    </source>
</evidence>
<feature type="transmembrane region" description="Helical" evidence="15">
    <location>
        <begin position="322"/>
        <end position="341"/>
    </location>
</feature>
<proteinExistence type="inferred from homology"/>
<evidence type="ECO:0000256" key="12">
    <source>
        <dbReference type="ARBA" id="ARBA00023288"/>
    </source>
</evidence>
<evidence type="ECO:0000256" key="9">
    <source>
        <dbReference type="ARBA" id="ARBA00022989"/>
    </source>
</evidence>
<keyword evidence="10 15" id="KW-0472">Membrane</keyword>
<organism evidence="18 19">
    <name type="scientific">Purpureocillium lilacinum</name>
    <name type="common">Paecilomyces lilacinus</name>
    <dbReference type="NCBI Taxonomy" id="33203"/>
    <lineage>
        <taxon>Eukaryota</taxon>
        <taxon>Fungi</taxon>
        <taxon>Dikarya</taxon>
        <taxon>Ascomycota</taxon>
        <taxon>Pezizomycotina</taxon>
        <taxon>Sordariomycetes</taxon>
        <taxon>Hypocreomycetidae</taxon>
        <taxon>Hypocreales</taxon>
        <taxon>Ophiocordycipitaceae</taxon>
        <taxon>Purpureocillium</taxon>
    </lineage>
</organism>
<dbReference type="InterPro" id="IPR008427">
    <property type="entry name" value="Extracellular_membr_CFEM_dom"/>
</dbReference>
<evidence type="ECO:0000256" key="8">
    <source>
        <dbReference type="ARBA" id="ARBA00022729"/>
    </source>
</evidence>
<protein>
    <recommendedName>
        <fullName evidence="20">Extracellular membrane protein, 8-cysteine region, CFEM</fullName>
    </recommendedName>
</protein>
<reference evidence="18 19" key="1">
    <citation type="journal article" date="2024" name="Microbiol. Resour. Announc.">
        <title>Genome annotations for the ascomycete fungi Trichoderma harzianum, Trichoderma aggressivum, and Purpureocillium lilacinum.</title>
        <authorList>
            <person name="Beijen E.P.W."/>
            <person name="Ohm R.A."/>
        </authorList>
    </citation>
    <scope>NUCLEOTIDE SEQUENCE [LARGE SCALE GENOMIC DNA]</scope>
    <source>
        <strain evidence="18 19">CBS 150709</strain>
    </source>
</reference>
<keyword evidence="19" id="KW-1185">Reference proteome</keyword>
<evidence type="ECO:0000256" key="6">
    <source>
        <dbReference type="ARBA" id="ARBA00022622"/>
    </source>
</evidence>
<feature type="transmembrane region" description="Helical" evidence="15">
    <location>
        <begin position="396"/>
        <end position="422"/>
    </location>
</feature>
<accession>A0ABR0BM13</accession>
<feature type="transmembrane region" description="Helical" evidence="15">
    <location>
        <begin position="516"/>
        <end position="536"/>
    </location>
</feature>
<comment type="caution">
    <text evidence="18">The sequence shown here is derived from an EMBL/GenBank/DDBJ whole genome shotgun (WGS) entry which is preliminary data.</text>
</comment>
<dbReference type="PANTHER" id="PTHR33048:SF143">
    <property type="entry name" value="EXTRACELLULAR MEMBRANE PROTEIN CFEM DOMAIN-CONTAINING PROTEIN-RELATED"/>
    <property type="match status" value="1"/>
</dbReference>
<keyword evidence="6" id="KW-0325">Glycoprotein</keyword>
<keyword evidence="12" id="KW-0449">Lipoprotein</keyword>
<keyword evidence="11" id="KW-1015">Disulfide bond</keyword>
<dbReference type="Proteomes" id="UP001287286">
    <property type="component" value="Unassembled WGS sequence"/>
</dbReference>
<keyword evidence="7 15" id="KW-0812">Transmembrane</keyword>
<evidence type="ECO:0000256" key="10">
    <source>
        <dbReference type="ARBA" id="ARBA00023136"/>
    </source>
</evidence>
<evidence type="ECO:0000256" key="2">
    <source>
        <dbReference type="ARBA" id="ARBA00004589"/>
    </source>
</evidence>
<dbReference type="PANTHER" id="PTHR33048">
    <property type="entry name" value="PTH11-LIKE INTEGRAL MEMBRANE PROTEIN (AFU_ORTHOLOGUE AFUA_5G11245)"/>
    <property type="match status" value="1"/>
</dbReference>
<evidence type="ECO:0000256" key="11">
    <source>
        <dbReference type="ARBA" id="ARBA00023157"/>
    </source>
</evidence>
<feature type="domain" description="Rhodopsin" evidence="17">
    <location>
        <begin position="342"/>
        <end position="580"/>
    </location>
</feature>
<evidence type="ECO:0000256" key="13">
    <source>
        <dbReference type="ARBA" id="ARBA00038359"/>
    </source>
</evidence>
<name>A0ABR0BM13_PURLI</name>
<comment type="similarity">
    <text evidence="4">Belongs to the RBT5 family.</text>
</comment>
<evidence type="ECO:0000259" key="17">
    <source>
        <dbReference type="Pfam" id="PF20684"/>
    </source>
</evidence>
<dbReference type="InterPro" id="IPR052337">
    <property type="entry name" value="SAT4-like"/>
</dbReference>
<evidence type="ECO:0000313" key="19">
    <source>
        <dbReference type="Proteomes" id="UP001287286"/>
    </source>
</evidence>
<evidence type="ECO:0000256" key="4">
    <source>
        <dbReference type="ARBA" id="ARBA00010031"/>
    </source>
</evidence>